<protein>
    <submittedName>
        <fullName evidence="1">Uncharacterized protein</fullName>
    </submittedName>
</protein>
<proteinExistence type="predicted"/>
<evidence type="ECO:0000313" key="1">
    <source>
        <dbReference type="EMBL" id="KRY04149.1"/>
    </source>
</evidence>
<reference evidence="1 2" key="1">
    <citation type="submission" date="2015-01" db="EMBL/GenBank/DDBJ databases">
        <title>Evolution of Trichinella species and genotypes.</title>
        <authorList>
            <person name="Korhonen P.K."/>
            <person name="Edoardo P."/>
            <person name="Giuseppe L.R."/>
            <person name="Gasser R.B."/>
        </authorList>
    </citation>
    <scope>NUCLEOTIDE SEQUENCE [LARGE SCALE GENOMIC DNA]</scope>
    <source>
        <strain evidence="1">ISS120</strain>
    </source>
</reference>
<dbReference type="AlphaFoldDB" id="A0A0V0YUX8"/>
<comment type="caution">
    <text evidence="1">The sequence shown here is derived from an EMBL/GenBank/DDBJ whole genome shotgun (WGS) entry which is preliminary data.</text>
</comment>
<dbReference type="Proteomes" id="UP000054653">
    <property type="component" value="Unassembled WGS sequence"/>
</dbReference>
<accession>A0A0V0YUX8</accession>
<gene>
    <name evidence="1" type="ORF">T03_16574</name>
</gene>
<dbReference type="EMBL" id="JYDI01005882">
    <property type="protein sequence ID" value="KRY04149.1"/>
    <property type="molecule type" value="Genomic_DNA"/>
</dbReference>
<name>A0A0V0YUX8_TRIBR</name>
<evidence type="ECO:0000313" key="2">
    <source>
        <dbReference type="Proteomes" id="UP000054653"/>
    </source>
</evidence>
<keyword evidence="2" id="KW-1185">Reference proteome</keyword>
<sequence>MCNREDKPFNALYVSFSTYLGNTNSSLLPKNPDSSYY</sequence>
<organism evidence="1 2">
    <name type="scientific">Trichinella britovi</name>
    <name type="common">Parasitic roundworm</name>
    <dbReference type="NCBI Taxonomy" id="45882"/>
    <lineage>
        <taxon>Eukaryota</taxon>
        <taxon>Metazoa</taxon>
        <taxon>Ecdysozoa</taxon>
        <taxon>Nematoda</taxon>
        <taxon>Enoplea</taxon>
        <taxon>Dorylaimia</taxon>
        <taxon>Trichinellida</taxon>
        <taxon>Trichinellidae</taxon>
        <taxon>Trichinella</taxon>
    </lineage>
</organism>